<evidence type="ECO:0000256" key="13">
    <source>
        <dbReference type="SAM" id="MobiDB-lite"/>
    </source>
</evidence>
<keyword evidence="8 12" id="KW-0547">Nucleotide-binding</keyword>
<accession>A0A7R9TYV8</accession>
<dbReference type="InterPro" id="IPR042449">
    <property type="entry name" value="Ub-E1_IAD_1"/>
</dbReference>
<gene>
    <name evidence="15" type="ORF">PCOL08062_LOCUS10743</name>
</gene>
<dbReference type="InterPro" id="IPR035985">
    <property type="entry name" value="Ubiquitin-activating_enz"/>
</dbReference>
<dbReference type="SUPFAM" id="SSF69572">
    <property type="entry name" value="Activating enzymes of the ubiquitin-like proteins"/>
    <property type="match status" value="2"/>
</dbReference>
<dbReference type="FunFam" id="3.50.50.80:FF:000001">
    <property type="entry name" value="ubiquitin-like modifier-activating enzyme 1"/>
    <property type="match status" value="1"/>
</dbReference>
<feature type="compositionally biased region" description="Basic and acidic residues" evidence="13">
    <location>
        <begin position="1"/>
        <end position="17"/>
    </location>
</feature>
<dbReference type="FunFam" id="3.10.290.60:FF:000001">
    <property type="entry name" value="Ubiquitin-activating enzyme E1 2"/>
    <property type="match status" value="1"/>
</dbReference>
<dbReference type="EC" id="6.2.1.45" evidence="6"/>
<evidence type="ECO:0000256" key="6">
    <source>
        <dbReference type="ARBA" id="ARBA00012990"/>
    </source>
</evidence>
<dbReference type="FunFam" id="1.10.10.2660:FF:000002">
    <property type="entry name" value="Ubiquitin-activating enzyme E1 2"/>
    <property type="match status" value="1"/>
</dbReference>
<protein>
    <recommendedName>
        <fullName evidence="6">E1 ubiquitin-activating enzyme</fullName>
        <ecNumber evidence="6">6.2.1.45</ecNumber>
    </recommendedName>
</protein>
<sequence length="1067" mass="115112">MSPDGPERKRQRTENGRGTEGPLVSGGASGGVAMADAAKAAAGDVLVDEDLHSRQIAVYGKESMARLATARVLVCGMRGLGAEIAKNVILAGVKEVAVQDAGTVCMADLGAHFYLGEEDVGKNRAEACAPRLQDLNRAVAVAGIASELSEGLIAGYNVVVMTDADAETAVRFNEACRAAGAAFVKADIRGVFGAVFCDFGDAFVVTDTDGEEPHTGIVAAISQANPALVNCVEDERLEFQDGDEISFAEVKGMTELNAAGPIKVKNVKAHSFEIECDTTAFGAYSTGGLVTQVKRPKTLAFKPLRAALPDPGEFLLTDFAKFDAPPLLHLAFQALGAFKAQHKRQPGVHCADDAAAVLALAKSINEAAPATVKVTLDEAAEKKIAALSHGASAELSPMAAMFGGIVGQEIIKAATGKFHPLHQFLYFDALESVPEGLTADDCRSGEGTRYQDQVAVFGSGMQDKLHKLNTFLVGAGALGCEFIKNFAMMGLACGSGSLTLTDDDTIEKSNLSRQFLFRDSNIGQPKSGCAAAAAKVMNTNLNVKAMQERVSPDTENVFNDQFWKTTDLVVNALDNVQARLYVDQRCVYFAKPLLESGTLGTKCNTQMVIPRLTENYGASRDPPEKTAPMCTLHSFPHNIHHCLTWARSEFEGAFEKTPSDVNAYLTRADYAKEVREAGDAQSREGLERAASCLLKDRCTTFDDCVRWARMNFEEYFHNKIAQLIYTFPEDAVTSTGTPFWSPPKRFPQVVAFSADDPACQMFALAFANLRAETFNIEKPAWASDAAAVARAVAGVVVPEFKPKSGVTIVTDPKATSASASEPIDDAAVIDKTLAEMEAVKAMLPAGYALVAAEFEKDDDTNFHMDAIASLANLRARNYHVEEVDKLKAKFIAGRIIPAIATTTAMATGLVCLELYKVLNEAPVEAYRNTFANLALPLFAMSEPMPPATLKYNGMEWSLWDRWVIDGDVMVQQLLDYFSEKKLSCYSVSCGQSLLYNSIFPKHRERMGKKVSELAFEIAKVEVPEGRDWVDVVVACEAEYGDEDEGKDLGVEDGEDVDIPVVSIVFKR</sequence>
<feature type="domain" description="Ubiquitin-activating enzyme E1 C-terminal" evidence="14">
    <location>
        <begin position="926"/>
        <end position="1061"/>
    </location>
</feature>
<dbReference type="InterPro" id="IPR000011">
    <property type="entry name" value="UBQ/SUMO-activ_enz_E1-like"/>
</dbReference>
<dbReference type="InterPro" id="IPR018965">
    <property type="entry name" value="Ub-activating_enz_E1_C"/>
</dbReference>
<evidence type="ECO:0000256" key="3">
    <source>
        <dbReference type="ARBA" id="ARBA00004906"/>
    </source>
</evidence>
<comment type="subunit">
    <text evidence="5">Monomer.</text>
</comment>
<dbReference type="Pfam" id="PF10585">
    <property type="entry name" value="UBA_E1_SCCH"/>
    <property type="match status" value="1"/>
</dbReference>
<dbReference type="GO" id="GO:0016925">
    <property type="term" value="P:protein sumoylation"/>
    <property type="evidence" value="ECO:0007669"/>
    <property type="project" value="TreeGrafter"/>
</dbReference>
<comment type="similarity">
    <text evidence="4 12">Belongs to the ubiquitin-activating E1 family.</text>
</comment>
<dbReference type="Gene3D" id="2.40.30.180">
    <property type="entry name" value="Ubiquitin-activating enzyme E1, FCCH domain"/>
    <property type="match status" value="1"/>
</dbReference>
<dbReference type="InterPro" id="IPR042063">
    <property type="entry name" value="Ubi_acti_E1_SCCH"/>
</dbReference>
<dbReference type="GO" id="GO:0019948">
    <property type="term" value="F:SUMO activating enzyme activity"/>
    <property type="evidence" value="ECO:0007669"/>
    <property type="project" value="TreeGrafter"/>
</dbReference>
<dbReference type="SMART" id="SM00985">
    <property type="entry name" value="UBA_e1_C"/>
    <property type="match status" value="1"/>
</dbReference>
<name>A0A7R9TYV8_9VIRI</name>
<dbReference type="Gene3D" id="3.10.290.60">
    <property type="entry name" value="Ubiquitin-activating enzyme E1, UFD domain"/>
    <property type="match status" value="1"/>
</dbReference>
<dbReference type="Gene3D" id="1.10.10.2660">
    <property type="entry name" value="Ubiquitin-activating enzyme E1, SCCH domain"/>
    <property type="match status" value="1"/>
</dbReference>
<dbReference type="AlphaFoldDB" id="A0A7R9TYV8"/>
<dbReference type="InterPro" id="IPR019572">
    <property type="entry name" value="UBA_E1_SCCH"/>
</dbReference>
<dbReference type="GO" id="GO:0005524">
    <property type="term" value="F:ATP binding"/>
    <property type="evidence" value="ECO:0007669"/>
    <property type="project" value="UniProtKB-KW"/>
</dbReference>
<dbReference type="Pfam" id="PF00899">
    <property type="entry name" value="ThiF"/>
    <property type="match status" value="2"/>
</dbReference>
<organism evidence="15">
    <name type="scientific">Prasinoderma coloniale</name>
    <dbReference type="NCBI Taxonomy" id="156133"/>
    <lineage>
        <taxon>Eukaryota</taxon>
        <taxon>Viridiplantae</taxon>
        <taxon>Prasinodermophyta</taxon>
        <taxon>Prasinodermophyceae</taxon>
        <taxon>Prasinodermales</taxon>
        <taxon>Prasinodermaceae</taxon>
        <taxon>Prasinoderma</taxon>
    </lineage>
</organism>
<dbReference type="InterPro" id="IPR045886">
    <property type="entry name" value="ThiF/MoeB/HesA"/>
</dbReference>
<dbReference type="InterPro" id="IPR042302">
    <property type="entry name" value="E1_FCCH_sf"/>
</dbReference>
<dbReference type="InterPro" id="IPR038252">
    <property type="entry name" value="UBA_E1_C_sf"/>
</dbReference>
<evidence type="ECO:0000256" key="2">
    <source>
        <dbReference type="ARBA" id="ARBA00002457"/>
    </source>
</evidence>
<dbReference type="PRINTS" id="PR01849">
    <property type="entry name" value="UBIQUITINACT"/>
</dbReference>
<dbReference type="GO" id="GO:0004842">
    <property type="term" value="F:ubiquitin-protein transferase activity"/>
    <property type="evidence" value="ECO:0007669"/>
    <property type="project" value="UniProtKB-ARBA"/>
</dbReference>
<dbReference type="NCBIfam" id="TIGR01408">
    <property type="entry name" value="Ube1"/>
    <property type="match status" value="1"/>
</dbReference>
<feature type="active site" description="Glycyl thioester intermediate" evidence="11">
    <location>
        <position position="630"/>
    </location>
</feature>
<dbReference type="PROSITE" id="PS00865">
    <property type="entry name" value="UBIQUITIN_ACTIVAT_2"/>
    <property type="match status" value="1"/>
</dbReference>
<evidence type="ECO:0000256" key="5">
    <source>
        <dbReference type="ARBA" id="ARBA00011245"/>
    </source>
</evidence>
<dbReference type="GO" id="GO:0031510">
    <property type="term" value="C:SUMO activating enzyme complex"/>
    <property type="evidence" value="ECO:0007669"/>
    <property type="project" value="TreeGrafter"/>
</dbReference>
<reference evidence="15" key="1">
    <citation type="submission" date="2021-01" db="EMBL/GenBank/DDBJ databases">
        <authorList>
            <person name="Corre E."/>
            <person name="Pelletier E."/>
            <person name="Niang G."/>
            <person name="Scheremetjew M."/>
            <person name="Finn R."/>
            <person name="Kale V."/>
            <person name="Holt S."/>
            <person name="Cochrane G."/>
            <person name="Meng A."/>
            <person name="Brown T."/>
            <person name="Cohen L."/>
        </authorList>
    </citation>
    <scope>NUCLEOTIDE SEQUENCE</scope>
    <source>
        <strain evidence="15">CCMP1413</strain>
    </source>
</reference>
<dbReference type="InterPro" id="IPR018075">
    <property type="entry name" value="UBQ-activ_enz_E1"/>
</dbReference>
<dbReference type="UniPathway" id="UPA00143"/>
<keyword evidence="9 12" id="KW-0833">Ubl conjugation pathway</keyword>
<dbReference type="FunFam" id="2.40.30.180:FF:000001">
    <property type="entry name" value="ubiquitin-like modifier-activating enzyme 1"/>
    <property type="match status" value="1"/>
</dbReference>
<comment type="catalytic activity">
    <reaction evidence="1">
        <text>ATP + ubiquitin + [E1 ubiquitin-activating enzyme]-L-cysteine = AMP + diphosphate + S-ubiquitinyl-[E1 ubiquitin-activating enzyme]-L-cysteine.</text>
        <dbReference type="EC" id="6.2.1.45"/>
    </reaction>
</comment>
<dbReference type="Gene3D" id="3.40.50.720">
    <property type="entry name" value="NAD(P)-binding Rossmann-like Domain"/>
    <property type="match status" value="1"/>
</dbReference>
<keyword evidence="10 12" id="KW-0067">ATP-binding</keyword>
<evidence type="ECO:0000256" key="1">
    <source>
        <dbReference type="ARBA" id="ARBA00000488"/>
    </source>
</evidence>
<comment type="pathway">
    <text evidence="3">Protein modification; protein ubiquitination.</text>
</comment>
<dbReference type="GO" id="GO:0004839">
    <property type="term" value="F:ubiquitin activating enzyme activity"/>
    <property type="evidence" value="ECO:0007669"/>
    <property type="project" value="UniProtKB-EC"/>
</dbReference>
<evidence type="ECO:0000256" key="8">
    <source>
        <dbReference type="ARBA" id="ARBA00022741"/>
    </source>
</evidence>
<dbReference type="Gene3D" id="3.40.50.12550">
    <property type="entry name" value="Ubiquitin-activating enzyme E1, inactive adenylation domain, subdomain 2"/>
    <property type="match status" value="1"/>
</dbReference>
<dbReference type="InterPro" id="IPR033127">
    <property type="entry name" value="UBQ-activ_enz_E1_Cys_AS"/>
</dbReference>
<dbReference type="Pfam" id="PF09358">
    <property type="entry name" value="E1_UFD"/>
    <property type="match status" value="1"/>
</dbReference>
<evidence type="ECO:0000256" key="9">
    <source>
        <dbReference type="ARBA" id="ARBA00022786"/>
    </source>
</evidence>
<dbReference type="PANTHER" id="PTHR10953:SF4">
    <property type="entry name" value="UBIQUITIN-ACTIVATING ENZYME E1 C-TERMINAL DOMAIN-CONTAINING PROTEIN"/>
    <property type="match status" value="1"/>
</dbReference>
<dbReference type="FunFam" id="3.40.50.720:FF:000015">
    <property type="entry name" value="Ubiquitin-activating enzyme E1 1"/>
    <property type="match status" value="1"/>
</dbReference>
<dbReference type="Gene3D" id="3.50.50.80">
    <property type="entry name" value="Ubiquitin-activating enzyme E1, inactive adenylation domain, subdomain 1"/>
    <property type="match status" value="1"/>
</dbReference>
<evidence type="ECO:0000313" key="15">
    <source>
        <dbReference type="EMBL" id="CAD8248600.1"/>
    </source>
</evidence>
<dbReference type="CDD" id="cd01490">
    <property type="entry name" value="Ube1_repeat2"/>
    <property type="match status" value="1"/>
</dbReference>
<dbReference type="EMBL" id="HBDZ01014009">
    <property type="protein sequence ID" value="CAD8248600.1"/>
    <property type="molecule type" value="Transcribed_RNA"/>
</dbReference>
<feature type="region of interest" description="Disordered" evidence="13">
    <location>
        <begin position="1"/>
        <end position="26"/>
    </location>
</feature>
<evidence type="ECO:0000256" key="4">
    <source>
        <dbReference type="ARBA" id="ARBA00005673"/>
    </source>
</evidence>
<evidence type="ECO:0000256" key="10">
    <source>
        <dbReference type="ARBA" id="ARBA00022840"/>
    </source>
</evidence>
<proteinExistence type="inferred from homology"/>
<evidence type="ECO:0000256" key="7">
    <source>
        <dbReference type="ARBA" id="ARBA00022598"/>
    </source>
</evidence>
<keyword evidence="7 12" id="KW-0436">Ligase</keyword>
<dbReference type="PANTHER" id="PTHR10953">
    <property type="entry name" value="UBIQUITIN-ACTIVATING ENZYME E1"/>
    <property type="match status" value="1"/>
</dbReference>
<evidence type="ECO:0000256" key="12">
    <source>
        <dbReference type="RuleBase" id="RU000519"/>
    </source>
</evidence>
<comment type="function">
    <text evidence="2">Activates ubiquitin by first adenylating its C-terminal glycine residue with ATP, and thereafter linking this residue to the side chain of a cysteine residue in E1, yielding a ubiquitin-E1 thioester and free AMP.</text>
</comment>
<evidence type="ECO:0000259" key="14">
    <source>
        <dbReference type="SMART" id="SM00985"/>
    </source>
</evidence>
<evidence type="ECO:0000256" key="11">
    <source>
        <dbReference type="PROSITE-ProRule" id="PRU10132"/>
    </source>
</evidence>
<dbReference type="GO" id="GO:0005737">
    <property type="term" value="C:cytoplasm"/>
    <property type="evidence" value="ECO:0007669"/>
    <property type="project" value="TreeGrafter"/>
</dbReference>
<dbReference type="InterPro" id="IPR000594">
    <property type="entry name" value="ThiF_NAD_FAD-bd"/>
</dbReference>